<dbReference type="OrthoDB" id="9766552at2"/>
<gene>
    <name evidence="3" type="ordered locus">Arnit_0210</name>
</gene>
<evidence type="ECO:0000259" key="2">
    <source>
        <dbReference type="Pfam" id="PF13660"/>
    </source>
</evidence>
<dbReference type="InterPro" id="IPR007835">
    <property type="entry name" value="MOFRL"/>
</dbReference>
<dbReference type="EC" id="2.7.1.31" evidence="3"/>
<dbReference type="AlphaFoldDB" id="D5V4E3"/>
<protein>
    <submittedName>
        <fullName evidence="3">Glycerate kinase</fullName>
        <ecNumber evidence="3">2.7.1.31</ecNumber>
    </submittedName>
</protein>
<dbReference type="InterPro" id="IPR038614">
    <property type="entry name" value="GK_N_sf"/>
</dbReference>
<evidence type="ECO:0000259" key="1">
    <source>
        <dbReference type="Pfam" id="PF05161"/>
    </source>
</evidence>
<keyword evidence="3" id="KW-0808">Transferase</keyword>
<dbReference type="EMBL" id="CP001999">
    <property type="protein sequence ID" value="ADG91876.1"/>
    <property type="molecule type" value="Genomic_DNA"/>
</dbReference>
<dbReference type="GO" id="GO:0008887">
    <property type="term" value="F:glycerate kinase activity"/>
    <property type="evidence" value="ECO:0007669"/>
    <property type="project" value="UniProtKB-EC"/>
</dbReference>
<dbReference type="InterPro" id="IPR037035">
    <property type="entry name" value="GK-like_C_sf"/>
</dbReference>
<organism evidence="3 4">
    <name type="scientific">Arcobacter nitrofigilis (strain ATCC 33309 / DSM 7299 / CCUG 15893 / LMG 7604 / NCTC 12251 / CI)</name>
    <name type="common">Campylobacter nitrofigilis</name>
    <dbReference type="NCBI Taxonomy" id="572480"/>
    <lineage>
        <taxon>Bacteria</taxon>
        <taxon>Pseudomonadati</taxon>
        <taxon>Campylobacterota</taxon>
        <taxon>Epsilonproteobacteria</taxon>
        <taxon>Campylobacterales</taxon>
        <taxon>Arcobacteraceae</taxon>
        <taxon>Arcobacter</taxon>
    </lineage>
</organism>
<proteinExistence type="predicted"/>
<keyword evidence="3" id="KW-0418">Kinase</keyword>
<dbReference type="InterPro" id="IPR039760">
    <property type="entry name" value="MOFRL_protein"/>
</dbReference>
<dbReference type="HOGENOM" id="CLU_032279_1_1_7"/>
<evidence type="ECO:0000313" key="3">
    <source>
        <dbReference type="EMBL" id="ADG91876.1"/>
    </source>
</evidence>
<dbReference type="Pfam" id="PF05161">
    <property type="entry name" value="MOFRL"/>
    <property type="match status" value="1"/>
</dbReference>
<reference evidence="3 4" key="1">
    <citation type="journal article" date="2010" name="Stand. Genomic Sci.">
        <title>Complete genome sequence of Arcobacter nitrofigilis type strain (CI).</title>
        <authorList>
            <person name="Pati A."/>
            <person name="Gronow S."/>
            <person name="Lapidus A."/>
            <person name="Copeland A."/>
            <person name="Glavina Del Rio T."/>
            <person name="Nolan M."/>
            <person name="Lucas S."/>
            <person name="Tice H."/>
            <person name="Cheng J.F."/>
            <person name="Han C."/>
            <person name="Chertkov O."/>
            <person name="Bruce D."/>
            <person name="Tapia R."/>
            <person name="Goodwin L."/>
            <person name="Pitluck S."/>
            <person name="Liolios K."/>
            <person name="Ivanova N."/>
            <person name="Mavromatis K."/>
            <person name="Chen A."/>
            <person name="Palaniappan K."/>
            <person name="Land M."/>
            <person name="Hauser L."/>
            <person name="Chang Y.J."/>
            <person name="Jeffries C.D."/>
            <person name="Detter J.C."/>
            <person name="Rohde M."/>
            <person name="Goker M."/>
            <person name="Bristow J."/>
            <person name="Eisen J.A."/>
            <person name="Markowitz V."/>
            <person name="Hugenholtz P."/>
            <person name="Klenk H.P."/>
            <person name="Kyrpides N.C."/>
        </authorList>
    </citation>
    <scope>NUCLEOTIDE SEQUENCE [LARGE SCALE GENOMIC DNA]</scope>
    <source>
        <strain evidence="4">ATCC 33309 / DSM 7299 / CCUG 15893 / LMG 7604 / NCTC 12251 / CI</strain>
    </source>
</reference>
<dbReference type="GO" id="GO:0005737">
    <property type="term" value="C:cytoplasm"/>
    <property type="evidence" value="ECO:0007669"/>
    <property type="project" value="TreeGrafter"/>
</dbReference>
<dbReference type="Pfam" id="PF13660">
    <property type="entry name" value="DUF4147"/>
    <property type="match status" value="1"/>
</dbReference>
<accession>D5V4E3</accession>
<dbReference type="SUPFAM" id="SSF82544">
    <property type="entry name" value="GckA/TtuD-like"/>
    <property type="match status" value="1"/>
</dbReference>
<dbReference type="Gene3D" id="3.40.1480.10">
    <property type="entry name" value="MOFRL domain"/>
    <property type="match status" value="1"/>
</dbReference>
<dbReference type="PANTHER" id="PTHR12227:SF0">
    <property type="entry name" value="GLYCERATE KINASE"/>
    <property type="match status" value="1"/>
</dbReference>
<dbReference type="KEGG" id="ant:Arnit_0210"/>
<dbReference type="InterPro" id="IPR025286">
    <property type="entry name" value="MOFRL_assoc_dom"/>
</dbReference>
<dbReference type="Gene3D" id="3.40.50.10180">
    <property type="entry name" value="Glycerate kinase, MOFRL-like N-terminal domain"/>
    <property type="match status" value="1"/>
</dbReference>
<feature type="domain" description="MOFRL" evidence="1">
    <location>
        <begin position="316"/>
        <end position="420"/>
    </location>
</feature>
<evidence type="ECO:0000313" key="4">
    <source>
        <dbReference type="Proteomes" id="UP000000939"/>
    </source>
</evidence>
<dbReference type="PANTHER" id="PTHR12227">
    <property type="entry name" value="GLYCERATE KINASE"/>
    <property type="match status" value="1"/>
</dbReference>
<dbReference type="eggNOG" id="COG2379">
    <property type="taxonomic scope" value="Bacteria"/>
</dbReference>
<name>D5V4E3_ARCNC</name>
<sequence>MLNKKDLENVFLSILDDIHPKKLIKKQCKFENDKFYINAESIEIPKNKKIHILGSGKAVLSMAEALYEIMEDKIEKALLVGAYENNLKKQDLTYIKSTHPLPSEKSVEGAKALVKEFKSLGEDDFFIYLLSGGNSALVELPADEISLEEFQKTTKLMLENSMPIESINCVRKHISQVKGGRLARFTKAKGVVLTLSDVLGDNLEAIGSAPLFFDSSTFQDAFDALNKYNIFEKVPDSVQSYLKKALNSKDLETPKSESQKIKHCLIGSNDILLNVAKNLLEKENLNPIIVDEKIDDDVEIVCKNLLQFCKEKKEGCFIFGGEATVNVSGTGKGGRNQHLVLSFLDSYPKDEDIIFLSAASDGIDGNSDASGAIIDKDTLKKVEELNLDIKAYMKNFDSNTFFDKLNQLLKPGPTHNNMLDIVIIFINSNKNKGDKNV</sequence>
<dbReference type="STRING" id="572480.Arnit_0210"/>
<keyword evidence="4" id="KW-1185">Reference proteome</keyword>
<dbReference type="Proteomes" id="UP000000939">
    <property type="component" value="Chromosome"/>
</dbReference>
<dbReference type="RefSeq" id="WP_013134021.1">
    <property type="nucleotide sequence ID" value="NC_014166.1"/>
</dbReference>
<feature type="domain" description="MOFRL-associated" evidence="2">
    <location>
        <begin position="7"/>
        <end position="243"/>
    </location>
</feature>